<dbReference type="OrthoDB" id="9793802at2"/>
<dbReference type="InterPro" id="IPR014507">
    <property type="entry name" value="Baseplate_assembly_J_pred"/>
</dbReference>
<proteinExistence type="predicted"/>
<keyword evidence="3" id="KW-1185">Reference proteome</keyword>
<comment type="caution">
    <text evidence="2">The sequence shown here is derived from an EMBL/GenBank/DDBJ whole genome shotgun (WGS) entry which is preliminary data.</text>
</comment>
<dbReference type="InterPro" id="IPR058530">
    <property type="entry name" value="Baseplate_J-like_C"/>
</dbReference>
<dbReference type="AlphaFoldDB" id="A0A8J2Z5N4"/>
<dbReference type="RefSeq" id="WP_117003387.1">
    <property type="nucleotide sequence ID" value="NZ_BMJS01000026.1"/>
</dbReference>
<dbReference type="EMBL" id="BMJS01000026">
    <property type="protein sequence ID" value="GGG02938.1"/>
    <property type="molecule type" value="Genomic_DNA"/>
</dbReference>
<accession>A0A8J2Z5N4</accession>
<sequence length="282" mass="30684">MSVFNLANLPLPASISAVDYEANFNALLDKFKVLMPEYDAYLESDPVIKIFEACAYLLTLKDQARNDQIKAILIAFAKGADLDNLGALLAEARQENEEDDRFRIRILTALDKASTAGAAEAYEALSLEADARVADVKAYDDITQPAKAFVTIQSNVSDNGEADSALITAVTDYLNHEDRKPLGAQVIVNSVAALNYQIDAVVKFDQTADIETVKLHMLDAIAELVAQKHKINAEIALSEIYARLNIEGVSVVEQLNEPKANIKAGKHQAPFCTSVNIVEAST</sequence>
<reference evidence="2" key="1">
    <citation type="journal article" date="2014" name="Int. J. Syst. Evol. Microbiol.">
        <title>Complete genome sequence of Corynebacterium casei LMG S-19264T (=DSM 44701T), isolated from a smear-ripened cheese.</title>
        <authorList>
            <consortium name="US DOE Joint Genome Institute (JGI-PGF)"/>
            <person name="Walter F."/>
            <person name="Albersmeier A."/>
            <person name="Kalinowski J."/>
            <person name="Ruckert C."/>
        </authorList>
    </citation>
    <scope>NUCLEOTIDE SEQUENCE</scope>
    <source>
        <strain evidence="2">CGMCC 1.15758</strain>
    </source>
</reference>
<name>A0A8J2Z5N4_9GAMM</name>
<dbReference type="PIRSF" id="PIRSF020481">
    <property type="entry name" value="BAP"/>
    <property type="match status" value="1"/>
</dbReference>
<dbReference type="Proteomes" id="UP000636949">
    <property type="component" value="Unassembled WGS sequence"/>
</dbReference>
<protein>
    <submittedName>
        <fullName evidence="2">Bacteriophage protein</fullName>
    </submittedName>
</protein>
<feature type="domain" description="Baseplate J-like C-terminal" evidence="1">
    <location>
        <begin position="196"/>
        <end position="277"/>
    </location>
</feature>
<gene>
    <name evidence="2" type="ORF">GCM10010995_20480</name>
</gene>
<reference evidence="2" key="2">
    <citation type="submission" date="2020-09" db="EMBL/GenBank/DDBJ databases">
        <authorList>
            <person name="Sun Q."/>
            <person name="Zhou Y."/>
        </authorList>
    </citation>
    <scope>NUCLEOTIDE SEQUENCE</scope>
    <source>
        <strain evidence="2">CGMCC 1.15758</strain>
    </source>
</reference>
<evidence type="ECO:0000313" key="3">
    <source>
        <dbReference type="Proteomes" id="UP000636949"/>
    </source>
</evidence>
<organism evidence="2 3">
    <name type="scientific">Cysteiniphilum litorale</name>
    <dbReference type="NCBI Taxonomy" id="2056700"/>
    <lineage>
        <taxon>Bacteria</taxon>
        <taxon>Pseudomonadati</taxon>
        <taxon>Pseudomonadota</taxon>
        <taxon>Gammaproteobacteria</taxon>
        <taxon>Thiotrichales</taxon>
        <taxon>Fastidiosibacteraceae</taxon>
        <taxon>Cysteiniphilum</taxon>
    </lineage>
</organism>
<dbReference type="Pfam" id="PF26079">
    <property type="entry name" value="Baseplate_J_C"/>
    <property type="match status" value="1"/>
</dbReference>
<evidence type="ECO:0000259" key="1">
    <source>
        <dbReference type="Pfam" id="PF26079"/>
    </source>
</evidence>
<evidence type="ECO:0000313" key="2">
    <source>
        <dbReference type="EMBL" id="GGG02938.1"/>
    </source>
</evidence>